<dbReference type="KEGG" id="cgn:OK18_15275"/>
<accession>A0A0G3M580</accession>
<dbReference type="STRING" id="1324352.OK18_15275"/>
<evidence type="ECO:0008006" key="4">
    <source>
        <dbReference type="Google" id="ProtNLM"/>
    </source>
</evidence>
<organism evidence="2 3">
    <name type="scientific">Chryseobacterium gallinarum</name>
    <dbReference type="NCBI Taxonomy" id="1324352"/>
    <lineage>
        <taxon>Bacteria</taxon>
        <taxon>Pseudomonadati</taxon>
        <taxon>Bacteroidota</taxon>
        <taxon>Flavobacteriia</taxon>
        <taxon>Flavobacteriales</taxon>
        <taxon>Weeksellaceae</taxon>
        <taxon>Chryseobacterium group</taxon>
        <taxon>Chryseobacterium</taxon>
    </lineage>
</organism>
<dbReference type="EMBL" id="CP009928">
    <property type="protein sequence ID" value="AKK73785.1"/>
    <property type="molecule type" value="Genomic_DNA"/>
</dbReference>
<sequence>MSATDVKLTKVYEKMLRDYDEHCKSIHQSTGSGLNPNETPTERRKQRLEWEKDYITWFEEMFPHYAKVKCAWFHKRLADLIINNPVCDVLAEIYRSGAKSVHIDLGIPLYLYVTDQLHFMLLFGQTDLKAKKLISDIQSELVYNQKFIHYYGKKFKFGDWSDGDFTTTDGAKFMTSTPGQSPRGLREGTSRPDYIVFDDVDTRQRVNNDDLSKKLFDFAWEDARGTFDEGSQYRRFVVANNNFHKNTLINQLKEEFKLITLRLKQAGIKSTFFHLHVPAVKDLTTFEPNWPEKTTAAYWKEKYLSTPYRSFMREYMHVHIVEGTIFKNEWIQYKPRLQFRSYDALVFYGDLSYKDAGDYKAMIFAGKTGREFHVLNSFVRQTSKYNVARWLYEYVQDNNLLNYNISYFIEGLFAQDEFVSDFDAVGDEMGWHIPVVADEKTKSGKFDRIESMQGYFQRGNIWFNEKNKDSTDNQELINQLLAFSKGSGAHDDGPDALQSAISKLNVAATHNKIPPRTTSRKELQNRNPNRF</sequence>
<name>A0A0G3M580_CHRGL</name>
<dbReference type="PATRIC" id="fig|1324352.5.peg.3182"/>
<evidence type="ECO:0000313" key="2">
    <source>
        <dbReference type="EMBL" id="AKK73785.1"/>
    </source>
</evidence>
<evidence type="ECO:0000313" key="3">
    <source>
        <dbReference type="Proteomes" id="UP000035213"/>
    </source>
</evidence>
<dbReference type="InterPro" id="IPR027417">
    <property type="entry name" value="P-loop_NTPase"/>
</dbReference>
<feature type="region of interest" description="Disordered" evidence="1">
    <location>
        <begin position="511"/>
        <end position="531"/>
    </location>
</feature>
<protein>
    <recommendedName>
        <fullName evidence="4">Terminase</fullName>
    </recommendedName>
</protein>
<dbReference type="OrthoDB" id="1327410at2"/>
<dbReference type="InterPro" id="IPR006517">
    <property type="entry name" value="Phage_terminase_lsu-like_C"/>
</dbReference>
<dbReference type="AlphaFoldDB" id="A0A0G3M580"/>
<proteinExistence type="predicted"/>
<dbReference type="NCBIfam" id="TIGR01630">
    <property type="entry name" value="psiM2_ORF9"/>
    <property type="match status" value="1"/>
</dbReference>
<dbReference type="Gene3D" id="3.40.50.300">
    <property type="entry name" value="P-loop containing nucleotide triphosphate hydrolases"/>
    <property type="match status" value="1"/>
</dbReference>
<gene>
    <name evidence="2" type="ORF">OK18_15275</name>
</gene>
<evidence type="ECO:0000256" key="1">
    <source>
        <dbReference type="SAM" id="MobiDB-lite"/>
    </source>
</evidence>
<dbReference type="RefSeq" id="WP_053328546.1">
    <property type="nucleotide sequence ID" value="NZ_CP009928.1"/>
</dbReference>
<reference evidence="2 3" key="1">
    <citation type="submission" date="2014-11" db="EMBL/GenBank/DDBJ databases">
        <authorList>
            <person name="Park G.-S."/>
            <person name="Hong S.-J."/>
            <person name="Jung B.K."/>
            <person name="Khan A.R."/>
            <person name="Kwak Y."/>
            <person name="Shin J.-H."/>
        </authorList>
    </citation>
    <scope>NUCLEOTIDE SEQUENCE [LARGE SCALE GENOMIC DNA]</scope>
    <source>
        <strain evidence="2 3">DSM 27622</strain>
    </source>
</reference>
<dbReference type="Proteomes" id="UP000035213">
    <property type="component" value="Chromosome"/>
</dbReference>